<dbReference type="PROSITE" id="PS00671">
    <property type="entry name" value="D_2_HYDROXYACID_DH_3"/>
    <property type="match status" value="1"/>
</dbReference>
<dbReference type="InterPro" id="IPR050857">
    <property type="entry name" value="D-2-hydroxyacid_DH"/>
</dbReference>
<evidence type="ECO:0000256" key="2">
    <source>
        <dbReference type="ARBA" id="ARBA00023002"/>
    </source>
</evidence>
<dbReference type="PANTHER" id="PTHR42789:SF1">
    <property type="entry name" value="D-ISOMER SPECIFIC 2-HYDROXYACID DEHYDROGENASE FAMILY PROTEIN (AFU_ORTHOLOGUE AFUA_6G10090)"/>
    <property type="match status" value="1"/>
</dbReference>
<keyword evidence="6" id="KW-1185">Reference proteome</keyword>
<evidence type="ECO:0000259" key="4">
    <source>
        <dbReference type="Pfam" id="PF02826"/>
    </source>
</evidence>
<comment type="similarity">
    <text evidence="1">Belongs to the D-isomer specific 2-hydroxyacid dehydrogenase family.</text>
</comment>
<dbReference type="InterPro" id="IPR029753">
    <property type="entry name" value="D-isomer_DH_CS"/>
</dbReference>
<gene>
    <name evidence="5" type="ORF">M2350_002682</name>
</gene>
<dbReference type="SUPFAM" id="SSF52283">
    <property type="entry name" value="Formate/glycerate dehydrogenase catalytic domain-like"/>
    <property type="match status" value="1"/>
</dbReference>
<evidence type="ECO:0000256" key="3">
    <source>
        <dbReference type="ARBA" id="ARBA00023027"/>
    </source>
</evidence>
<dbReference type="Pfam" id="PF02826">
    <property type="entry name" value="2-Hacid_dh_C"/>
    <property type="match status" value="1"/>
</dbReference>
<dbReference type="PANTHER" id="PTHR42789">
    <property type="entry name" value="D-ISOMER SPECIFIC 2-HYDROXYACID DEHYDROGENASE FAMILY PROTEIN (AFU_ORTHOLOGUE AFUA_6G10090)"/>
    <property type="match status" value="1"/>
</dbReference>
<evidence type="ECO:0000256" key="1">
    <source>
        <dbReference type="ARBA" id="ARBA00005854"/>
    </source>
</evidence>
<accession>A0ABT2EQL3</accession>
<keyword evidence="2" id="KW-0560">Oxidoreductase</keyword>
<dbReference type="EMBL" id="JANUCP010000005">
    <property type="protein sequence ID" value="MCS3920253.1"/>
    <property type="molecule type" value="Genomic_DNA"/>
</dbReference>
<dbReference type="PROSITE" id="PS00670">
    <property type="entry name" value="D_2_HYDROXYACID_DH_2"/>
    <property type="match status" value="1"/>
</dbReference>
<dbReference type="InterPro" id="IPR036291">
    <property type="entry name" value="NAD(P)-bd_dom_sf"/>
</dbReference>
<proteinExistence type="inferred from homology"/>
<comment type="caution">
    <text evidence="5">The sequence shown here is derived from an EMBL/GenBank/DDBJ whole genome shotgun (WGS) entry which is preliminary data.</text>
</comment>
<dbReference type="RefSeq" id="WP_259098778.1">
    <property type="nucleotide sequence ID" value="NZ_CP130454.1"/>
</dbReference>
<name>A0ABT2EQL3_9BACT</name>
<feature type="domain" description="D-isomer specific 2-hydroxyacid dehydrogenase NAD-binding" evidence="4">
    <location>
        <begin position="125"/>
        <end position="303"/>
    </location>
</feature>
<dbReference type="InterPro" id="IPR006140">
    <property type="entry name" value="D-isomer_DH_NAD-bd"/>
</dbReference>
<protein>
    <submittedName>
        <fullName evidence="5">Phosphoglycerate dehydrogenase-like enzyme</fullName>
    </submittedName>
</protein>
<dbReference type="CDD" id="cd12167">
    <property type="entry name" value="2-Hacid_dh_8"/>
    <property type="match status" value="1"/>
</dbReference>
<keyword evidence="3" id="KW-0520">NAD</keyword>
<evidence type="ECO:0000313" key="5">
    <source>
        <dbReference type="EMBL" id="MCS3920253.1"/>
    </source>
</evidence>
<dbReference type="Gene3D" id="3.40.50.720">
    <property type="entry name" value="NAD(P)-binding Rossmann-like Domain"/>
    <property type="match status" value="2"/>
</dbReference>
<dbReference type="SUPFAM" id="SSF51735">
    <property type="entry name" value="NAD(P)-binding Rossmann-fold domains"/>
    <property type="match status" value="1"/>
</dbReference>
<reference evidence="5 6" key="1">
    <citation type="submission" date="2022-08" db="EMBL/GenBank/DDBJ databases">
        <title>Bacterial and archaeal communities from various locations to study Microbial Dark Matter (Phase II).</title>
        <authorList>
            <person name="Stepanauskas R."/>
        </authorList>
    </citation>
    <scope>NUCLEOTIDE SEQUENCE [LARGE SCALE GENOMIC DNA]</scope>
    <source>
        <strain evidence="5 6">PD1</strain>
    </source>
</reference>
<evidence type="ECO:0000313" key="6">
    <source>
        <dbReference type="Proteomes" id="UP001204798"/>
    </source>
</evidence>
<dbReference type="Proteomes" id="UP001204798">
    <property type="component" value="Unassembled WGS sequence"/>
</dbReference>
<organism evidence="5 6">
    <name type="scientific">Candidatus Fervidibacter sacchari</name>
    <dbReference type="NCBI Taxonomy" id="1448929"/>
    <lineage>
        <taxon>Bacteria</taxon>
        <taxon>Candidatus Fervidibacterota</taxon>
        <taxon>Candidatus Fervidibacter</taxon>
    </lineage>
</organism>
<sequence>MGEVKVRVLCVVPKSQREMKVKPQTWEEITRRFEVLANETERNWSSEELAERISGYDAILTGWGSPPFTEQVWQNADRLKLIVHMAGSVKFLFPDDTVRRFCLPRNVTVVSCAQALAVNVAEMTIALMVMVARRIYEQIQAFRERGVWKDKSLPSNFPTINGSTVGIIGASRVGREVIRLLRAYRDVRILLYDPYVTSEQAKEMGATLTDLKTLFAESDFISLHAPLTSQTVGMIGERHFSLMKDGAIFINTARGKIVDTDALVRALQTRPIFAALDVTDPEPLPPDHPLRFLPNCYITPHIAGAGFYGYFQIGEMTLKALVDFFERGVRPDGAVDWDAYEILA</sequence>